<proteinExistence type="predicted"/>
<gene>
    <name evidence="9" type="ORF">K6K41_08740</name>
</gene>
<evidence type="ECO:0000256" key="5">
    <source>
        <dbReference type="ARBA" id="ARBA00023136"/>
    </source>
</evidence>
<dbReference type="EMBL" id="CP081869">
    <property type="protein sequence ID" value="QZO01498.1"/>
    <property type="molecule type" value="Genomic_DNA"/>
</dbReference>
<evidence type="ECO:0000256" key="2">
    <source>
        <dbReference type="ARBA" id="ARBA00022475"/>
    </source>
</evidence>
<dbReference type="InterPro" id="IPR003856">
    <property type="entry name" value="LPS_length_determ_N"/>
</dbReference>
<dbReference type="Pfam" id="PF02706">
    <property type="entry name" value="Wzz"/>
    <property type="match status" value="1"/>
</dbReference>
<keyword evidence="3 7" id="KW-0812">Transmembrane</keyword>
<accession>A0A9E6RDS5</accession>
<feature type="domain" description="Polysaccharide chain length determinant N-terminal" evidence="8">
    <location>
        <begin position="32"/>
        <end position="114"/>
    </location>
</feature>
<organism evidence="9 10">
    <name type="scientific">Chenggangzhangella methanolivorans</name>
    <dbReference type="NCBI Taxonomy" id="1437009"/>
    <lineage>
        <taxon>Bacteria</taxon>
        <taxon>Pseudomonadati</taxon>
        <taxon>Pseudomonadota</taxon>
        <taxon>Alphaproteobacteria</taxon>
        <taxon>Hyphomicrobiales</taxon>
        <taxon>Methylopilaceae</taxon>
        <taxon>Chenggangzhangella</taxon>
    </lineage>
</organism>
<evidence type="ECO:0000313" key="10">
    <source>
        <dbReference type="Proteomes" id="UP000825701"/>
    </source>
</evidence>
<dbReference type="RefSeq" id="WP_261404783.1">
    <property type="nucleotide sequence ID" value="NZ_CP081869.1"/>
</dbReference>
<dbReference type="Proteomes" id="UP000825701">
    <property type="component" value="Chromosome"/>
</dbReference>
<reference evidence="9" key="1">
    <citation type="submission" date="2021-08" db="EMBL/GenBank/DDBJ databases">
        <authorList>
            <person name="Zhang H."/>
            <person name="Xu M."/>
            <person name="Yu Z."/>
            <person name="Yang L."/>
            <person name="Cai Y."/>
        </authorList>
    </citation>
    <scope>NUCLEOTIDE SEQUENCE</scope>
    <source>
        <strain evidence="9">CHL1</strain>
    </source>
</reference>
<evidence type="ECO:0000259" key="8">
    <source>
        <dbReference type="Pfam" id="PF02706"/>
    </source>
</evidence>
<keyword evidence="2" id="KW-1003">Cell membrane</keyword>
<evidence type="ECO:0000256" key="1">
    <source>
        <dbReference type="ARBA" id="ARBA00004651"/>
    </source>
</evidence>
<comment type="subcellular location">
    <subcellularLocation>
        <location evidence="1">Cell membrane</location>
        <topology evidence="1">Multi-pass membrane protein</topology>
    </subcellularLocation>
</comment>
<feature type="compositionally biased region" description="Basic residues" evidence="6">
    <location>
        <begin position="158"/>
        <end position="169"/>
    </location>
</feature>
<evidence type="ECO:0000256" key="7">
    <source>
        <dbReference type="SAM" id="Phobius"/>
    </source>
</evidence>
<dbReference type="AlphaFoldDB" id="A0A9E6RDS5"/>
<keyword evidence="4 7" id="KW-1133">Transmembrane helix</keyword>
<sequence length="234" mass="24581">MSQPPASMRGVAPPSAEEAIASGVADFAGLARRGVVLIAACAIGCGLLAGAYLSMQTPLFRATAEILVDPAALQVVGKDIVRSDTAASIDFANIDSQALVIVSNSILDQLVDELKLDQDPVFPRRSRPARAPDRRGHRRRAGSRHDPRESEAFDRGAARRRLAGVRRHGVASQRREGRPRSRTASSRSICGRAPKVAARPRGGPTTRCSGSSPTSAGSSATPRPRSKSSAATTA</sequence>
<evidence type="ECO:0000256" key="4">
    <source>
        <dbReference type="ARBA" id="ARBA00022989"/>
    </source>
</evidence>
<feature type="compositionally biased region" description="Low complexity" evidence="6">
    <location>
        <begin position="209"/>
        <end position="222"/>
    </location>
</feature>
<dbReference type="KEGG" id="cmet:K6K41_08740"/>
<feature type="transmembrane region" description="Helical" evidence="7">
    <location>
        <begin position="34"/>
        <end position="53"/>
    </location>
</feature>
<keyword evidence="5 7" id="KW-0472">Membrane</keyword>
<keyword evidence="10" id="KW-1185">Reference proteome</keyword>
<dbReference type="GO" id="GO:0005886">
    <property type="term" value="C:plasma membrane"/>
    <property type="evidence" value="ECO:0007669"/>
    <property type="project" value="UniProtKB-SubCell"/>
</dbReference>
<protein>
    <recommendedName>
        <fullName evidence="8">Polysaccharide chain length determinant N-terminal domain-containing protein</fullName>
    </recommendedName>
</protein>
<feature type="compositionally biased region" description="Basic and acidic residues" evidence="6">
    <location>
        <begin position="143"/>
        <end position="157"/>
    </location>
</feature>
<name>A0A9E6RDS5_9HYPH</name>
<evidence type="ECO:0000256" key="6">
    <source>
        <dbReference type="SAM" id="MobiDB-lite"/>
    </source>
</evidence>
<feature type="region of interest" description="Disordered" evidence="6">
    <location>
        <begin position="122"/>
        <end position="234"/>
    </location>
</feature>
<evidence type="ECO:0000313" key="9">
    <source>
        <dbReference type="EMBL" id="QZO01498.1"/>
    </source>
</evidence>
<evidence type="ECO:0000256" key="3">
    <source>
        <dbReference type="ARBA" id="ARBA00022692"/>
    </source>
</evidence>